<evidence type="ECO:0000313" key="2">
    <source>
        <dbReference type="EMBL" id="JAH63594.1"/>
    </source>
</evidence>
<dbReference type="EMBL" id="GBXM01044983">
    <property type="protein sequence ID" value="JAH63594.1"/>
    <property type="molecule type" value="Transcribed_RNA"/>
</dbReference>
<keyword evidence="1" id="KW-0812">Transmembrane</keyword>
<organism evidence="2">
    <name type="scientific">Anguilla anguilla</name>
    <name type="common">European freshwater eel</name>
    <name type="synonym">Muraena anguilla</name>
    <dbReference type="NCBI Taxonomy" id="7936"/>
    <lineage>
        <taxon>Eukaryota</taxon>
        <taxon>Metazoa</taxon>
        <taxon>Chordata</taxon>
        <taxon>Craniata</taxon>
        <taxon>Vertebrata</taxon>
        <taxon>Euteleostomi</taxon>
        <taxon>Actinopterygii</taxon>
        <taxon>Neopterygii</taxon>
        <taxon>Teleostei</taxon>
        <taxon>Anguilliformes</taxon>
        <taxon>Anguillidae</taxon>
        <taxon>Anguilla</taxon>
    </lineage>
</organism>
<reference evidence="2" key="1">
    <citation type="submission" date="2014-11" db="EMBL/GenBank/DDBJ databases">
        <authorList>
            <person name="Amaro Gonzalez C."/>
        </authorList>
    </citation>
    <scope>NUCLEOTIDE SEQUENCE</scope>
</reference>
<keyword evidence="1" id="KW-1133">Transmembrane helix</keyword>
<feature type="transmembrane region" description="Helical" evidence="1">
    <location>
        <begin position="34"/>
        <end position="59"/>
    </location>
</feature>
<proteinExistence type="predicted"/>
<dbReference type="AlphaFoldDB" id="A0A0E9UCI6"/>
<accession>A0A0E9UCI6</accession>
<keyword evidence="1" id="KW-0472">Membrane</keyword>
<sequence length="60" mass="6339">MSDSGEAGVPGAGLGGLCARNPAFRESLEDEWQYMTYLVTFIVCVCLRVCVCGACVCACL</sequence>
<protein>
    <submittedName>
        <fullName evidence="2">Uncharacterized protein</fullName>
    </submittedName>
</protein>
<evidence type="ECO:0000256" key="1">
    <source>
        <dbReference type="SAM" id="Phobius"/>
    </source>
</evidence>
<reference evidence="2" key="2">
    <citation type="journal article" date="2015" name="Fish Shellfish Immunol.">
        <title>Early steps in the European eel (Anguilla anguilla)-Vibrio vulnificus interaction in the gills: Role of the RtxA13 toxin.</title>
        <authorList>
            <person name="Callol A."/>
            <person name="Pajuelo D."/>
            <person name="Ebbesson L."/>
            <person name="Teles M."/>
            <person name="MacKenzie S."/>
            <person name="Amaro C."/>
        </authorList>
    </citation>
    <scope>NUCLEOTIDE SEQUENCE</scope>
</reference>
<name>A0A0E9UCI6_ANGAN</name>